<comment type="subcellular location">
    <subcellularLocation>
        <location evidence="1">Virion</location>
    </subcellularLocation>
</comment>
<sequence>MTTGTIGSPAATPYGTGIGFYRDWTGGDGKLTTFAGTVRDKWNNYTCTVESWNRFSLSFVIKWMATYSDNSTSVQTTTYTPGFAFDADQPWTSNDTLALYAKLLKKVKSHDFNLAVNIGQLHQTVDLLAGNLSKLGRAALALKRGDFATAARQLGARPRGTRLKTTDISGRWLELQYGWLPLLGDSYEAAKAFEAISNGPRSQIYRVSSERKWAGNGSQSKNIFDVPYRASRKRYIQYECTEEMGFARQLGMLDPLSVAWELLPWSFVIDWFIPFGAYLDVVNQVPSLKGRFLTTEVVKREGVQGIPAVRSAWYTLGLPTYRSTILGVLATPKIAHKRVSLTRTYSESLPIPLPQMHLGGAVHGRRIWNAISLAQQRFARSFR</sequence>
<dbReference type="InterPro" id="IPR005563">
    <property type="entry name" value="A_protein"/>
</dbReference>
<dbReference type="GO" id="GO:0044423">
    <property type="term" value="C:virion component"/>
    <property type="evidence" value="ECO:0007669"/>
    <property type="project" value="UniProtKB-KW"/>
</dbReference>
<keyword evidence="3" id="KW-1161">Viral attachment to host cell</keyword>
<proteinExistence type="inferred from homology"/>
<keyword evidence="4" id="KW-0946">Virion</keyword>
<dbReference type="Pfam" id="PF03863">
    <property type="entry name" value="Phage_mat-A"/>
    <property type="match status" value="1"/>
</dbReference>
<keyword evidence="5" id="KW-1175">Viral attachment to host cell pilus</keyword>
<protein>
    <recommendedName>
        <fullName evidence="9">Maturation</fullName>
    </recommendedName>
</protein>
<evidence type="ECO:0000256" key="7">
    <source>
        <dbReference type="ARBA" id="ARBA00035110"/>
    </source>
</evidence>
<evidence type="ECO:0000256" key="6">
    <source>
        <dbReference type="ARBA" id="ARBA00023296"/>
    </source>
</evidence>
<dbReference type="GO" id="GO:0039666">
    <property type="term" value="P:virion attachment to host cell pilus"/>
    <property type="evidence" value="ECO:0007669"/>
    <property type="project" value="UniProtKB-KW"/>
</dbReference>
<keyword evidence="6" id="KW-1160">Virus entry into host cell</keyword>
<evidence type="ECO:0000256" key="5">
    <source>
        <dbReference type="ARBA" id="ARBA00023104"/>
    </source>
</evidence>
<name>A0A514DAP1_9VIRU</name>
<dbReference type="EMBL" id="MN035722">
    <property type="protein sequence ID" value="QDH90688.1"/>
    <property type="molecule type" value="Genomic_RNA"/>
</dbReference>
<organism evidence="8">
    <name type="scientific">Leviviridae sp</name>
    <dbReference type="NCBI Taxonomy" id="2027243"/>
    <lineage>
        <taxon>Viruses</taxon>
        <taxon>Riboviria</taxon>
        <taxon>Orthornavirae</taxon>
        <taxon>Lenarviricota</taxon>
        <taxon>Leviviricetes</taxon>
        <taxon>Norzivirales</taxon>
        <taxon>Fiersviridae</taxon>
    </lineage>
</organism>
<evidence type="ECO:0000313" key="8">
    <source>
        <dbReference type="EMBL" id="QDH90688.1"/>
    </source>
</evidence>
<reference evidence="8" key="1">
    <citation type="submission" date="2019-05" db="EMBL/GenBank/DDBJ databases">
        <title>Metatranscriptomic reconstruction reveals RNA viruses with the potential to shape carbon cycling in soil.</title>
        <authorList>
            <person name="Starr E.P."/>
            <person name="Nuccio E."/>
            <person name="Pett-Ridge J."/>
            <person name="Banfield J.F."/>
            <person name="Firestone M.K."/>
        </authorList>
    </citation>
    <scope>NUCLEOTIDE SEQUENCE</scope>
    <source>
        <strain evidence="8">H2_Rhizo_33_scaffold_428</strain>
    </source>
</reference>
<evidence type="ECO:0000256" key="2">
    <source>
        <dbReference type="ARBA" id="ARBA00022581"/>
    </source>
</evidence>
<evidence type="ECO:0000256" key="4">
    <source>
        <dbReference type="ARBA" id="ARBA00022844"/>
    </source>
</evidence>
<comment type="similarity">
    <text evidence="7">Belongs to the Leviviricetes maturation protein family.</text>
</comment>
<accession>A0A514DAP1</accession>
<evidence type="ECO:0008006" key="9">
    <source>
        <dbReference type="Google" id="ProtNLM"/>
    </source>
</evidence>
<evidence type="ECO:0000256" key="3">
    <source>
        <dbReference type="ARBA" id="ARBA00022804"/>
    </source>
</evidence>
<keyword evidence="2" id="KW-0945">Host-virus interaction</keyword>
<gene>
    <name evidence="8" type="ORF">H2Rhizo33428_000003</name>
</gene>
<evidence type="ECO:0000256" key="1">
    <source>
        <dbReference type="ARBA" id="ARBA00004328"/>
    </source>
</evidence>